<evidence type="ECO:0000256" key="7">
    <source>
        <dbReference type="ARBA" id="ARBA00038093"/>
    </source>
</evidence>
<comment type="function">
    <text evidence="8">Toxic component of a toxin-antitoxin (TA) system. An RNase.</text>
</comment>
<keyword evidence="5 8" id="KW-0378">Hydrolase</keyword>
<dbReference type="EC" id="3.1.-.-" evidence="8"/>
<feature type="region of interest" description="Disordered" evidence="9">
    <location>
        <begin position="127"/>
        <end position="147"/>
    </location>
</feature>
<keyword evidence="3 8" id="KW-0540">Nuclease</keyword>
<evidence type="ECO:0000259" key="10">
    <source>
        <dbReference type="Pfam" id="PF01850"/>
    </source>
</evidence>
<dbReference type="GO" id="GO:0004540">
    <property type="term" value="F:RNA nuclease activity"/>
    <property type="evidence" value="ECO:0007669"/>
    <property type="project" value="InterPro"/>
</dbReference>
<comment type="cofactor">
    <cofactor evidence="1 8">
        <name>Mg(2+)</name>
        <dbReference type="ChEBI" id="CHEBI:18420"/>
    </cofactor>
</comment>
<dbReference type="CDD" id="cd09871">
    <property type="entry name" value="PIN_MtVapC28-VapC30-like"/>
    <property type="match status" value="1"/>
</dbReference>
<dbReference type="OrthoDB" id="32625at2"/>
<dbReference type="InterPro" id="IPR022907">
    <property type="entry name" value="VapC_family"/>
</dbReference>
<dbReference type="InterPro" id="IPR029060">
    <property type="entry name" value="PIN-like_dom_sf"/>
</dbReference>
<comment type="similarity">
    <text evidence="7 8">Belongs to the PINc/VapC protein family.</text>
</comment>
<evidence type="ECO:0000256" key="5">
    <source>
        <dbReference type="ARBA" id="ARBA00022801"/>
    </source>
</evidence>
<proteinExistence type="inferred from homology"/>
<dbReference type="HAMAP" id="MF_00265">
    <property type="entry name" value="VapC_Nob1"/>
    <property type="match status" value="1"/>
</dbReference>
<comment type="caution">
    <text evidence="11">The sequence shown here is derived from an EMBL/GenBank/DDBJ whole genome shotgun (WGS) entry which is preliminary data.</text>
</comment>
<dbReference type="RefSeq" id="WP_141784009.1">
    <property type="nucleotide sequence ID" value="NZ_BAAAIK010000003.1"/>
</dbReference>
<dbReference type="AlphaFoldDB" id="A0A542YNV8"/>
<evidence type="ECO:0000256" key="3">
    <source>
        <dbReference type="ARBA" id="ARBA00022722"/>
    </source>
</evidence>
<feature type="binding site" evidence="8">
    <location>
        <position position="100"/>
    </location>
    <ligand>
        <name>Mg(2+)</name>
        <dbReference type="ChEBI" id="CHEBI:18420"/>
    </ligand>
</feature>
<evidence type="ECO:0000256" key="6">
    <source>
        <dbReference type="ARBA" id="ARBA00022842"/>
    </source>
</evidence>
<reference evidence="11 12" key="1">
    <citation type="submission" date="2019-06" db="EMBL/GenBank/DDBJ databases">
        <title>Sequencing the genomes of 1000 actinobacteria strains.</title>
        <authorList>
            <person name="Klenk H.-P."/>
        </authorList>
    </citation>
    <scope>NUCLEOTIDE SEQUENCE [LARGE SCALE GENOMIC DNA]</scope>
    <source>
        <strain evidence="11 12">DSM 12335</strain>
    </source>
</reference>
<organism evidence="11 12">
    <name type="scientific">Ornithinicoccus hortensis</name>
    <dbReference type="NCBI Taxonomy" id="82346"/>
    <lineage>
        <taxon>Bacteria</taxon>
        <taxon>Bacillati</taxon>
        <taxon>Actinomycetota</taxon>
        <taxon>Actinomycetes</taxon>
        <taxon>Micrococcales</taxon>
        <taxon>Intrasporangiaceae</taxon>
        <taxon>Ornithinicoccus</taxon>
    </lineage>
</organism>
<protein>
    <recommendedName>
        <fullName evidence="8">Ribonuclease VapC</fullName>
        <shortName evidence="8">RNase VapC</shortName>
        <ecNumber evidence="8">3.1.-.-</ecNumber>
    </recommendedName>
    <alternativeName>
        <fullName evidence="8">Toxin VapC</fullName>
    </alternativeName>
</protein>
<evidence type="ECO:0000256" key="2">
    <source>
        <dbReference type="ARBA" id="ARBA00022649"/>
    </source>
</evidence>
<evidence type="ECO:0000256" key="8">
    <source>
        <dbReference type="HAMAP-Rule" id="MF_00265"/>
    </source>
</evidence>
<dbReference type="EMBL" id="VFOP01000001">
    <property type="protein sequence ID" value="TQL49793.1"/>
    <property type="molecule type" value="Genomic_DNA"/>
</dbReference>
<dbReference type="GO" id="GO:0016787">
    <property type="term" value="F:hydrolase activity"/>
    <property type="evidence" value="ECO:0007669"/>
    <property type="project" value="UniProtKB-KW"/>
</dbReference>
<keyword evidence="12" id="KW-1185">Reference proteome</keyword>
<sequence length="147" mass="15565">MILETSALVAVLTGEPERTELLNRMQEAASLRMSTGSYLECAIVVDGRRDPVLSRQLDTLLDVLGVELVPVDARQAHIARRAYADFGRGSGHAARLNFGDCFGYALASVTGEPLLFKGSGFARTDVRRAGLPPSEDIDADGSDGGGG</sequence>
<evidence type="ECO:0000313" key="12">
    <source>
        <dbReference type="Proteomes" id="UP000319516"/>
    </source>
</evidence>
<dbReference type="GO" id="GO:0000287">
    <property type="term" value="F:magnesium ion binding"/>
    <property type="evidence" value="ECO:0007669"/>
    <property type="project" value="UniProtKB-UniRule"/>
</dbReference>
<name>A0A542YNV8_9MICO</name>
<dbReference type="PANTHER" id="PTHR33653">
    <property type="entry name" value="RIBONUCLEASE VAPC2"/>
    <property type="match status" value="1"/>
</dbReference>
<dbReference type="Proteomes" id="UP000319516">
    <property type="component" value="Unassembled WGS sequence"/>
</dbReference>
<keyword evidence="4 8" id="KW-0479">Metal-binding</keyword>
<comment type="caution">
    <text evidence="8">Lacks conserved residue(s) required for the propagation of feature annotation.</text>
</comment>
<evidence type="ECO:0000256" key="4">
    <source>
        <dbReference type="ARBA" id="ARBA00022723"/>
    </source>
</evidence>
<feature type="domain" description="PIN" evidence="10">
    <location>
        <begin position="1"/>
        <end position="125"/>
    </location>
</feature>
<evidence type="ECO:0000313" key="11">
    <source>
        <dbReference type="EMBL" id="TQL49793.1"/>
    </source>
</evidence>
<keyword evidence="6 8" id="KW-0460">Magnesium</keyword>
<dbReference type="PANTHER" id="PTHR33653:SF1">
    <property type="entry name" value="RIBONUCLEASE VAPC2"/>
    <property type="match status" value="1"/>
</dbReference>
<evidence type="ECO:0000256" key="1">
    <source>
        <dbReference type="ARBA" id="ARBA00001946"/>
    </source>
</evidence>
<evidence type="ECO:0000256" key="9">
    <source>
        <dbReference type="SAM" id="MobiDB-lite"/>
    </source>
</evidence>
<dbReference type="SUPFAM" id="SSF88723">
    <property type="entry name" value="PIN domain-like"/>
    <property type="match status" value="1"/>
</dbReference>
<keyword evidence="2 8" id="KW-1277">Toxin-antitoxin system</keyword>
<dbReference type="InterPro" id="IPR002716">
    <property type="entry name" value="PIN_dom"/>
</dbReference>
<accession>A0A542YNV8</accession>
<dbReference type="Gene3D" id="3.40.50.1010">
    <property type="entry name" value="5'-nuclease"/>
    <property type="match status" value="1"/>
</dbReference>
<gene>
    <name evidence="8" type="primary">vapC</name>
    <name evidence="11" type="ORF">FB467_0886</name>
</gene>
<dbReference type="InterPro" id="IPR050556">
    <property type="entry name" value="Type_II_TA_system_RNase"/>
</dbReference>
<keyword evidence="8" id="KW-0800">Toxin</keyword>
<dbReference type="GO" id="GO:0090729">
    <property type="term" value="F:toxin activity"/>
    <property type="evidence" value="ECO:0007669"/>
    <property type="project" value="UniProtKB-KW"/>
</dbReference>
<dbReference type="Pfam" id="PF01850">
    <property type="entry name" value="PIN"/>
    <property type="match status" value="1"/>
</dbReference>